<protein>
    <recommendedName>
        <fullName evidence="3">DUF2281 domain-containing protein</fullName>
    </recommendedName>
</protein>
<evidence type="ECO:0008006" key="3">
    <source>
        <dbReference type="Google" id="ProtNLM"/>
    </source>
</evidence>
<dbReference type="Proteomes" id="UP000092093">
    <property type="component" value="Unassembled WGS sequence"/>
</dbReference>
<organism evidence="1 2">
    <name type="scientific">Aphanizomenon flos-aquae WA102</name>
    <dbReference type="NCBI Taxonomy" id="1710896"/>
    <lineage>
        <taxon>Bacteria</taxon>
        <taxon>Bacillati</taxon>
        <taxon>Cyanobacteriota</taxon>
        <taxon>Cyanophyceae</taxon>
        <taxon>Nostocales</taxon>
        <taxon>Aphanizomenonaceae</taxon>
        <taxon>Aphanizomenon</taxon>
    </lineage>
</organism>
<gene>
    <name evidence="1" type="ORF">AN484_04660</name>
</gene>
<dbReference type="EMBL" id="LJOW01000012">
    <property type="protein sequence ID" value="OBQ44916.1"/>
    <property type="molecule type" value="Genomic_DNA"/>
</dbReference>
<evidence type="ECO:0000313" key="1">
    <source>
        <dbReference type="EMBL" id="OBQ44916.1"/>
    </source>
</evidence>
<proteinExistence type="predicted"/>
<evidence type="ECO:0000313" key="2">
    <source>
        <dbReference type="Proteomes" id="UP000092093"/>
    </source>
</evidence>
<name>A0A1B7X6C1_APHFL</name>
<dbReference type="AlphaFoldDB" id="A0A1B7X6C1"/>
<sequence length="75" mass="8572">MNVSISDQIIEQLNIIPQDLQYQVLEFARNLTKSKIKGIPGKELLRFAGSIPKEDLQLTSEAIKQDCEKVDVNEW</sequence>
<dbReference type="PATRIC" id="fig|1710896.3.peg.2127"/>
<comment type="caution">
    <text evidence="1">The sequence shown here is derived from an EMBL/GenBank/DDBJ whole genome shotgun (WGS) entry which is preliminary data.</text>
</comment>
<reference evidence="1 2" key="1">
    <citation type="submission" date="2015-09" db="EMBL/GenBank/DDBJ databases">
        <title>Aphanizomenon flos-aquae WA102.</title>
        <authorList>
            <person name="Driscoll C."/>
        </authorList>
    </citation>
    <scope>NUCLEOTIDE SEQUENCE [LARGE SCALE GENOMIC DNA]</scope>
    <source>
        <strain evidence="1">WA102</strain>
    </source>
</reference>
<accession>A0A1B7X6C1</accession>